<comment type="caution">
    <text evidence="1">The sequence shown here is derived from an EMBL/GenBank/DDBJ whole genome shotgun (WGS) entry which is preliminary data.</text>
</comment>
<dbReference type="Gene3D" id="1.25.40.10">
    <property type="entry name" value="Tetratricopeptide repeat domain"/>
    <property type="match status" value="1"/>
</dbReference>
<accession>A0A941EUK4</accession>
<dbReference type="AlphaFoldDB" id="A0A941EUK4"/>
<protein>
    <submittedName>
        <fullName evidence="1">Uncharacterized protein</fullName>
    </submittedName>
</protein>
<organism evidence="1 2">
    <name type="scientific">Actinospica durhamensis</name>
    <dbReference type="NCBI Taxonomy" id="1508375"/>
    <lineage>
        <taxon>Bacteria</taxon>
        <taxon>Bacillati</taxon>
        <taxon>Actinomycetota</taxon>
        <taxon>Actinomycetes</taxon>
        <taxon>Catenulisporales</taxon>
        <taxon>Actinospicaceae</taxon>
        <taxon>Actinospica</taxon>
    </lineage>
</organism>
<keyword evidence="2" id="KW-1185">Reference proteome</keyword>
<dbReference type="RefSeq" id="WP_212532854.1">
    <property type="nucleotide sequence ID" value="NZ_JAGSOG010000285.1"/>
</dbReference>
<dbReference type="EMBL" id="JAGSOG010000285">
    <property type="protein sequence ID" value="MBR7838397.1"/>
    <property type="molecule type" value="Genomic_DNA"/>
</dbReference>
<dbReference type="InterPro" id="IPR011990">
    <property type="entry name" value="TPR-like_helical_dom_sf"/>
</dbReference>
<proteinExistence type="predicted"/>
<evidence type="ECO:0000313" key="2">
    <source>
        <dbReference type="Proteomes" id="UP000675781"/>
    </source>
</evidence>
<dbReference type="Proteomes" id="UP000675781">
    <property type="component" value="Unassembled WGS sequence"/>
</dbReference>
<gene>
    <name evidence="1" type="ORF">KDL01_34330</name>
</gene>
<reference evidence="1" key="1">
    <citation type="submission" date="2021-04" db="EMBL/GenBank/DDBJ databases">
        <title>Genome based classification of Actinospica acidithermotolerans sp. nov., an actinobacterium isolated from an Indonesian hot spring.</title>
        <authorList>
            <person name="Kusuma A.B."/>
            <person name="Putra K.E."/>
            <person name="Nafisah S."/>
            <person name="Loh J."/>
            <person name="Nouioui I."/>
            <person name="Goodfellow M."/>
        </authorList>
    </citation>
    <scope>NUCLEOTIDE SEQUENCE</scope>
    <source>
        <strain evidence="1">CSCA 57</strain>
    </source>
</reference>
<name>A0A941EUK4_9ACTN</name>
<evidence type="ECO:0000313" key="1">
    <source>
        <dbReference type="EMBL" id="MBR7838397.1"/>
    </source>
</evidence>
<sequence>MQLPDTSYWSGHRVLALAEQYEQEERLEECFELYRRVAHLVATTLPADRTAALIGRMMTAGAVTAAEQVFHEIVETCGPHPSSTAYTASALMSAGVPDLAYYFLDAVLAKYQSSEGELESLAAYLNAGRRSELAVYAFTAAARNKPVSTVLRYSAVLRKRGHSQSALDLLVSVVAGRPEDAGALVGALRKANREHEVEPVLSGLATGASDGACAVLLDCLVKDGSHADVEVLLDVLGRRPFASLASIASTVDAADAATMLVPALLAAPMAEQTAYFTSSQAELSSSQRGRLASLLVASAPEECPDALLSWYAGWADPSGLVWLVERLQEARIPLDPVLAAAAARRDFTTLREALHRLGAHQLSYRLAGLRSEFGL</sequence>